<reference evidence="1 2" key="1">
    <citation type="journal article" date="2019" name="Commun. Biol.">
        <title>The bagworm genome reveals a unique fibroin gene that provides high tensile strength.</title>
        <authorList>
            <person name="Kono N."/>
            <person name="Nakamura H."/>
            <person name="Ohtoshi R."/>
            <person name="Tomita M."/>
            <person name="Numata K."/>
            <person name="Arakawa K."/>
        </authorList>
    </citation>
    <scope>NUCLEOTIDE SEQUENCE [LARGE SCALE GENOMIC DNA]</scope>
</reference>
<name>A0A4C1S9X4_EUMVA</name>
<evidence type="ECO:0000313" key="2">
    <source>
        <dbReference type="Proteomes" id="UP000299102"/>
    </source>
</evidence>
<protein>
    <submittedName>
        <fullName evidence="1">Uncharacterized protein</fullName>
    </submittedName>
</protein>
<comment type="caution">
    <text evidence="1">The sequence shown here is derived from an EMBL/GenBank/DDBJ whole genome shotgun (WGS) entry which is preliminary data.</text>
</comment>
<sequence length="103" mass="11850">MKPFSNIREPITKEKLFLRNKLQPDVKIDYTKQILRRRWSNTLRRPAPSENLDNAIFFHRPERAASGAPPIGARSAGGRLHSFVISLRCNRIMAKYSTLISCI</sequence>
<dbReference type="EMBL" id="BGZK01000002">
    <property type="protein sequence ID" value="GBO98944.1"/>
    <property type="molecule type" value="Genomic_DNA"/>
</dbReference>
<dbReference type="AlphaFoldDB" id="A0A4C1S9X4"/>
<organism evidence="1 2">
    <name type="scientific">Eumeta variegata</name>
    <name type="common">Bagworm moth</name>
    <name type="synonym">Eumeta japonica</name>
    <dbReference type="NCBI Taxonomy" id="151549"/>
    <lineage>
        <taxon>Eukaryota</taxon>
        <taxon>Metazoa</taxon>
        <taxon>Ecdysozoa</taxon>
        <taxon>Arthropoda</taxon>
        <taxon>Hexapoda</taxon>
        <taxon>Insecta</taxon>
        <taxon>Pterygota</taxon>
        <taxon>Neoptera</taxon>
        <taxon>Endopterygota</taxon>
        <taxon>Lepidoptera</taxon>
        <taxon>Glossata</taxon>
        <taxon>Ditrysia</taxon>
        <taxon>Tineoidea</taxon>
        <taxon>Psychidae</taxon>
        <taxon>Oiketicinae</taxon>
        <taxon>Eumeta</taxon>
    </lineage>
</organism>
<accession>A0A4C1S9X4</accession>
<proteinExistence type="predicted"/>
<evidence type="ECO:0000313" key="1">
    <source>
        <dbReference type="EMBL" id="GBO98944.1"/>
    </source>
</evidence>
<keyword evidence="2" id="KW-1185">Reference proteome</keyword>
<dbReference type="Proteomes" id="UP000299102">
    <property type="component" value="Unassembled WGS sequence"/>
</dbReference>
<gene>
    <name evidence="1" type="ORF">EVAR_344_1</name>
</gene>